<feature type="domain" description="F-box" evidence="1">
    <location>
        <begin position="1"/>
        <end position="46"/>
    </location>
</feature>
<dbReference type="AlphaFoldDB" id="A0AAW0E1T2"/>
<dbReference type="Proteomes" id="UP001362999">
    <property type="component" value="Unassembled WGS sequence"/>
</dbReference>
<protein>
    <submittedName>
        <fullName evidence="2">F-box domain-containing protein</fullName>
    </submittedName>
</protein>
<organism evidence="2 3">
    <name type="scientific">Favolaschia claudopus</name>
    <dbReference type="NCBI Taxonomy" id="2862362"/>
    <lineage>
        <taxon>Eukaryota</taxon>
        <taxon>Fungi</taxon>
        <taxon>Dikarya</taxon>
        <taxon>Basidiomycota</taxon>
        <taxon>Agaricomycotina</taxon>
        <taxon>Agaricomycetes</taxon>
        <taxon>Agaricomycetidae</taxon>
        <taxon>Agaricales</taxon>
        <taxon>Marasmiineae</taxon>
        <taxon>Mycenaceae</taxon>
        <taxon>Favolaschia</taxon>
    </lineage>
</organism>
<evidence type="ECO:0000313" key="2">
    <source>
        <dbReference type="EMBL" id="KAK7057708.1"/>
    </source>
</evidence>
<proteinExistence type="predicted"/>
<gene>
    <name evidence="2" type="ORF">R3P38DRAFT_2497635</name>
</gene>
<dbReference type="InterPro" id="IPR036047">
    <property type="entry name" value="F-box-like_dom_sf"/>
</dbReference>
<name>A0AAW0E1T2_9AGAR</name>
<sequence>MALHDLPVDIILEIVNFLELSNAIALLITCSTLYRLSTERSFWISVLETTRKISPIGCPRHAQLSQLTLDTLKCEAFSWLKLQKNLSLPFPQLVHPPTRNPLPERAQIIFAIQGTDILLIATISRRGKVFCWDARLGAAFPFPAIETGGAVTQVSCPSERSGVCVLSIIALPLGALQIPCRYIITIEHEAGKAVSFTSESSEVSIPPQSHFEGLFVTEDIVGMMIAVDNEKECSLTVSGVTNGSHIPTSTSILDMHRLISPFALIVTFSYNDHLYILLEDGSSVQVQHISRKSLQSGHIQESGLFHCDIQPSDTDFDAFCFMIPSTQFYGISAVFVRMEWRDDNVEPDEIRVTSFTFLPNSLSYASDDGVSSPLIFDSPCVTHCVSGALVAMGLVWLDHSGFHVAAVIQPDQRLEPPNLILVQYHPESHSTSSHTLTIPDDMDAKNLCSVCFDDAAGAVHLVDTEGILTSLRYV</sequence>
<dbReference type="InterPro" id="IPR001810">
    <property type="entry name" value="F-box_dom"/>
</dbReference>
<reference evidence="2 3" key="1">
    <citation type="journal article" date="2024" name="J Genomics">
        <title>Draft genome sequencing and assembly of Favolaschia claudopus CIRM-BRFM 2984 isolated from oak limbs.</title>
        <authorList>
            <person name="Navarro D."/>
            <person name="Drula E."/>
            <person name="Chaduli D."/>
            <person name="Cazenave R."/>
            <person name="Ahrendt S."/>
            <person name="Wang J."/>
            <person name="Lipzen A."/>
            <person name="Daum C."/>
            <person name="Barry K."/>
            <person name="Grigoriev I.V."/>
            <person name="Favel A."/>
            <person name="Rosso M.N."/>
            <person name="Martin F."/>
        </authorList>
    </citation>
    <scope>NUCLEOTIDE SEQUENCE [LARGE SCALE GENOMIC DNA]</scope>
    <source>
        <strain evidence="2 3">CIRM-BRFM 2984</strain>
    </source>
</reference>
<dbReference type="PROSITE" id="PS50181">
    <property type="entry name" value="FBOX"/>
    <property type="match status" value="1"/>
</dbReference>
<dbReference type="SUPFAM" id="SSF81383">
    <property type="entry name" value="F-box domain"/>
    <property type="match status" value="1"/>
</dbReference>
<keyword evidence="3" id="KW-1185">Reference proteome</keyword>
<evidence type="ECO:0000313" key="3">
    <source>
        <dbReference type="Proteomes" id="UP001362999"/>
    </source>
</evidence>
<dbReference type="EMBL" id="JAWWNJ010000004">
    <property type="protein sequence ID" value="KAK7057708.1"/>
    <property type="molecule type" value="Genomic_DNA"/>
</dbReference>
<dbReference type="SMART" id="SM00256">
    <property type="entry name" value="FBOX"/>
    <property type="match status" value="1"/>
</dbReference>
<dbReference type="Pfam" id="PF00646">
    <property type="entry name" value="F-box"/>
    <property type="match status" value="1"/>
</dbReference>
<evidence type="ECO:0000259" key="1">
    <source>
        <dbReference type="PROSITE" id="PS50181"/>
    </source>
</evidence>
<comment type="caution">
    <text evidence="2">The sequence shown here is derived from an EMBL/GenBank/DDBJ whole genome shotgun (WGS) entry which is preliminary data.</text>
</comment>
<accession>A0AAW0E1T2</accession>